<accession>A0A2G5U4V1</accession>
<gene>
    <name evidence="3" type="primary">Cnig_chr_IV.g13972</name>
    <name evidence="3" type="ORF">B9Z55_013972</name>
</gene>
<keyword evidence="1" id="KW-1133">Transmembrane helix</keyword>
<dbReference type="Proteomes" id="UP000230233">
    <property type="component" value="Chromosome IV"/>
</dbReference>
<keyword evidence="2" id="KW-0732">Signal</keyword>
<dbReference type="AlphaFoldDB" id="A0A2G5U4V1"/>
<protein>
    <submittedName>
        <fullName evidence="3">Uncharacterized protein</fullName>
    </submittedName>
</protein>
<comment type="caution">
    <text evidence="3">The sequence shown here is derived from an EMBL/GenBank/DDBJ whole genome shotgun (WGS) entry which is preliminary data.</text>
</comment>
<feature type="signal peptide" evidence="2">
    <location>
        <begin position="1"/>
        <end position="18"/>
    </location>
</feature>
<feature type="transmembrane region" description="Helical" evidence="1">
    <location>
        <begin position="42"/>
        <end position="59"/>
    </location>
</feature>
<proteinExistence type="predicted"/>
<keyword evidence="1" id="KW-0472">Membrane</keyword>
<dbReference type="OrthoDB" id="5865780at2759"/>
<name>A0A2G5U4V1_9PELO</name>
<feature type="transmembrane region" description="Helical" evidence="1">
    <location>
        <begin position="111"/>
        <end position="140"/>
    </location>
</feature>
<organism evidence="3 4">
    <name type="scientific">Caenorhabditis nigoni</name>
    <dbReference type="NCBI Taxonomy" id="1611254"/>
    <lineage>
        <taxon>Eukaryota</taxon>
        <taxon>Metazoa</taxon>
        <taxon>Ecdysozoa</taxon>
        <taxon>Nematoda</taxon>
        <taxon>Chromadorea</taxon>
        <taxon>Rhabditida</taxon>
        <taxon>Rhabditina</taxon>
        <taxon>Rhabditomorpha</taxon>
        <taxon>Rhabditoidea</taxon>
        <taxon>Rhabditidae</taxon>
        <taxon>Peloderinae</taxon>
        <taxon>Caenorhabditis</taxon>
    </lineage>
</organism>
<keyword evidence="1" id="KW-0812">Transmembrane</keyword>
<evidence type="ECO:0000313" key="4">
    <source>
        <dbReference type="Proteomes" id="UP000230233"/>
    </source>
</evidence>
<feature type="chain" id="PRO_5013855406" evidence="2">
    <location>
        <begin position="19"/>
        <end position="227"/>
    </location>
</feature>
<reference evidence="4" key="1">
    <citation type="submission" date="2017-10" db="EMBL/GenBank/DDBJ databases">
        <title>Rapid genome shrinkage in a self-fertile nematode reveals novel sperm competition proteins.</title>
        <authorList>
            <person name="Yin D."/>
            <person name="Schwarz E.M."/>
            <person name="Thomas C.G."/>
            <person name="Felde R.L."/>
            <person name="Korf I.F."/>
            <person name="Cutter A.D."/>
            <person name="Schartner C.M."/>
            <person name="Ralston E.J."/>
            <person name="Meyer B.J."/>
            <person name="Haag E.S."/>
        </authorList>
    </citation>
    <scope>NUCLEOTIDE SEQUENCE [LARGE SCALE GENOMIC DNA]</scope>
    <source>
        <strain evidence="4">JU1422</strain>
    </source>
</reference>
<evidence type="ECO:0000256" key="1">
    <source>
        <dbReference type="SAM" id="Phobius"/>
    </source>
</evidence>
<dbReference type="EMBL" id="PDUG01000004">
    <property type="protein sequence ID" value="PIC34266.1"/>
    <property type="molecule type" value="Genomic_DNA"/>
</dbReference>
<sequence length="227" mass="26846">MICFFLIWAYILIHIINAWSTYAKEENEESHAQNLNQVTLGFFGMAISVWILFGCIVAIDFRLCSWIFCLIYLLALGFFLAFYLMICNVHTDLYLILPPENQPFIGIKRNVVLFGLFHLLVSVVSFCLTNLWPICCLLLFSSFIFSINGWACYFTESYILCEHRQFEWEMEDSPVDGVKCHVAVRRNFGKMEDQEKLPTGFQFDDVLDIRWLRFRTYMPLRYTKTYF</sequence>
<keyword evidence="4" id="KW-1185">Reference proteome</keyword>
<evidence type="ECO:0000256" key="2">
    <source>
        <dbReference type="SAM" id="SignalP"/>
    </source>
</evidence>
<evidence type="ECO:0000313" key="3">
    <source>
        <dbReference type="EMBL" id="PIC34266.1"/>
    </source>
</evidence>
<feature type="transmembrane region" description="Helical" evidence="1">
    <location>
        <begin position="66"/>
        <end position="91"/>
    </location>
</feature>